<accession>A0ABT9U3Z9</accession>
<dbReference type="InterPro" id="IPR052042">
    <property type="entry name" value="Tail_sheath_structural"/>
</dbReference>
<dbReference type="PANTHER" id="PTHR35861:SF1">
    <property type="entry name" value="PHAGE TAIL SHEATH PROTEIN"/>
    <property type="match status" value="1"/>
</dbReference>
<dbReference type="PANTHER" id="PTHR35861">
    <property type="match status" value="1"/>
</dbReference>
<feature type="domain" description="Tail sheath protein C-terminal" evidence="2">
    <location>
        <begin position="379"/>
        <end position="475"/>
    </location>
</feature>
<comment type="caution">
    <text evidence="3">The sequence shown here is derived from an EMBL/GenBank/DDBJ whole genome shotgun (WGS) entry which is preliminary data.</text>
</comment>
<dbReference type="RefSeq" id="WP_307205688.1">
    <property type="nucleotide sequence ID" value="NZ_JAUSSU010000007.1"/>
</dbReference>
<organism evidence="3 4">
    <name type="scientific">Paenibacillus harenae</name>
    <dbReference type="NCBI Taxonomy" id="306543"/>
    <lineage>
        <taxon>Bacteria</taxon>
        <taxon>Bacillati</taxon>
        <taxon>Bacillota</taxon>
        <taxon>Bacilli</taxon>
        <taxon>Bacillales</taxon>
        <taxon>Paenibacillaceae</taxon>
        <taxon>Paenibacillus</taxon>
    </lineage>
</organism>
<dbReference type="InterPro" id="IPR020287">
    <property type="entry name" value="Tail_sheath_C"/>
</dbReference>
<proteinExistence type="inferred from homology"/>
<dbReference type="Pfam" id="PF17482">
    <property type="entry name" value="Phage_sheath_1C"/>
    <property type="match status" value="1"/>
</dbReference>
<evidence type="ECO:0000256" key="1">
    <source>
        <dbReference type="ARBA" id="ARBA00008005"/>
    </source>
</evidence>
<dbReference type="EMBL" id="JAUSSU010000007">
    <property type="protein sequence ID" value="MDQ0114358.1"/>
    <property type="molecule type" value="Genomic_DNA"/>
</dbReference>
<protein>
    <submittedName>
        <fullName evidence="3">Phage tail sheath protein FI</fullName>
    </submittedName>
</protein>
<gene>
    <name evidence="3" type="ORF">J2T15_003813</name>
</gene>
<name>A0ABT9U3Z9_PAEHA</name>
<comment type="similarity">
    <text evidence="1">Belongs to the myoviridae tail sheath protein family.</text>
</comment>
<evidence type="ECO:0000259" key="2">
    <source>
        <dbReference type="Pfam" id="PF17482"/>
    </source>
</evidence>
<sequence>MAYAHGVTVNEQTRSVLAPTQLASAIPVVIGTAPINLSKSAVLPVNVPILANTFAEAVAALGYSEDFASYSLCEVMDSHFRHFGLAPVVFINVLDPAEHKTTVVPASVPITAGVLKLTVNGVLLGTVVVKSSDGTTTYVKDTDYTAAFDENGQVLITRKTTGAIPANATALQVGYDKLNPVAVDASDIIGGVDAGTGKKTGLELINEVFPRFGLVPSLLLAPGYSIDPTVAAVMVAKAVDINGHFKALALTDIPTGVGGVKVFTDALAWKADNNYDSAQQIPLWPKVVSGGKQYHLSTRLAGAIGSTDAAYGGIPFASPSNKDLKIDGAVLADGSEVYLGPDQAASLNAQGIATALNFVGGWKSWGNHTGAFPGSAEPKEAYIAVRRMFDWVSNSIVLTYWSKVDDPMSKRLIEAVTDSLNIWLNGLTASGALLGGRVEFNATENSEADLLAGKLRFHVYLTPPSPAQEINFTLEYDPSYLGSLVA</sequence>
<reference evidence="3 4" key="1">
    <citation type="submission" date="2023-07" db="EMBL/GenBank/DDBJ databases">
        <title>Sorghum-associated microbial communities from plants grown in Nebraska, USA.</title>
        <authorList>
            <person name="Schachtman D."/>
        </authorList>
    </citation>
    <scope>NUCLEOTIDE SEQUENCE [LARGE SCALE GENOMIC DNA]</scope>
    <source>
        <strain evidence="3 4">CC482</strain>
    </source>
</reference>
<keyword evidence="4" id="KW-1185">Reference proteome</keyword>
<evidence type="ECO:0000313" key="3">
    <source>
        <dbReference type="EMBL" id="MDQ0114358.1"/>
    </source>
</evidence>
<dbReference type="Proteomes" id="UP001229346">
    <property type="component" value="Unassembled WGS sequence"/>
</dbReference>
<evidence type="ECO:0000313" key="4">
    <source>
        <dbReference type="Proteomes" id="UP001229346"/>
    </source>
</evidence>